<dbReference type="AlphaFoldDB" id="A0AAJ1AHY3"/>
<protein>
    <submittedName>
        <fullName evidence="1">Uncharacterized protein</fullName>
    </submittedName>
</protein>
<organism evidence="1 2">
    <name type="scientific">Candidatus Methylomirabilis tolerans</name>
    <dbReference type="NCBI Taxonomy" id="3123416"/>
    <lineage>
        <taxon>Bacteria</taxon>
        <taxon>Candidatus Methylomirabilota</taxon>
        <taxon>Candidatus Methylomirabilia</taxon>
        <taxon>Candidatus Methylomirabilales</taxon>
        <taxon>Candidatus Methylomirabilaceae</taxon>
        <taxon>Candidatus Methylomirabilis</taxon>
    </lineage>
</organism>
<reference evidence="1 2" key="1">
    <citation type="journal article" date="2021" name="bioRxiv">
        <title>Unraveling nitrogen, sulfur and carbon metabolic pathways and microbial community transcriptional responses to substrate deprivation and toxicity stresses in a bioreactor mimicking anoxic brackish coastal sediment conditions.</title>
        <authorList>
            <person name="Martins P.D."/>
            <person name="Echeveste M.J."/>
            <person name="Arshad A."/>
            <person name="Kurth J."/>
            <person name="Ouboter H."/>
            <person name="Jetten M.S.M."/>
            <person name="Welte C.U."/>
        </authorList>
    </citation>
    <scope>NUCLEOTIDE SEQUENCE [LARGE SCALE GENOMIC DNA]</scope>
    <source>
        <strain evidence="1">MAG_38</strain>
    </source>
</reference>
<gene>
    <name evidence="1" type="ORF">K8G79_08225</name>
</gene>
<evidence type="ECO:0000313" key="2">
    <source>
        <dbReference type="Proteomes" id="UP001197609"/>
    </source>
</evidence>
<name>A0AAJ1AHY3_9BACT</name>
<proteinExistence type="predicted"/>
<evidence type="ECO:0000313" key="1">
    <source>
        <dbReference type="EMBL" id="MBZ0160104.1"/>
    </source>
</evidence>
<dbReference type="EMBL" id="JAIOIU010000102">
    <property type="protein sequence ID" value="MBZ0160104.1"/>
    <property type="molecule type" value="Genomic_DNA"/>
</dbReference>
<dbReference type="Proteomes" id="UP001197609">
    <property type="component" value="Unassembled WGS sequence"/>
</dbReference>
<comment type="caution">
    <text evidence="1">The sequence shown here is derived from an EMBL/GenBank/DDBJ whole genome shotgun (WGS) entry which is preliminary data.</text>
</comment>
<sequence>MNRFTKRFVPGLIAVLLLSSLLLIPAEPVPAKTKFFFGLNVGVPIAPYPMYAYPPPAPVYYPQVYPHPAPARVHHRPVYRAHPPCAQVWTPGYYDFYGNWVFGYYQSVCPPYGY</sequence>
<accession>A0AAJ1AHY3</accession>